<organism evidence="4 5">
    <name type="scientific">Beta vulgaris subsp. vulgaris</name>
    <name type="common">Beet</name>
    <dbReference type="NCBI Taxonomy" id="3555"/>
    <lineage>
        <taxon>Eukaryota</taxon>
        <taxon>Viridiplantae</taxon>
        <taxon>Streptophyta</taxon>
        <taxon>Embryophyta</taxon>
        <taxon>Tracheophyta</taxon>
        <taxon>Spermatophyta</taxon>
        <taxon>Magnoliopsida</taxon>
        <taxon>eudicotyledons</taxon>
        <taxon>Gunneridae</taxon>
        <taxon>Pentapetalae</taxon>
        <taxon>Caryophyllales</taxon>
        <taxon>Chenopodiaceae</taxon>
        <taxon>Betoideae</taxon>
        <taxon>Beta</taxon>
    </lineage>
</organism>
<dbReference type="SUPFAM" id="SSF48264">
    <property type="entry name" value="Cytochrome P450"/>
    <property type="match status" value="1"/>
</dbReference>
<dbReference type="eggNOG" id="KOG0156">
    <property type="taxonomic scope" value="Eukaryota"/>
</dbReference>
<keyword evidence="2" id="KW-0479">Metal-binding</keyword>
<evidence type="ECO:0000256" key="2">
    <source>
        <dbReference type="ARBA" id="ARBA00022723"/>
    </source>
</evidence>
<comment type="similarity">
    <text evidence="1">Belongs to the cytochrome P450 family.</text>
</comment>
<gene>
    <name evidence="4" type="ORF">BVRB_013650</name>
</gene>
<keyword evidence="3" id="KW-0408">Iron</keyword>
<dbReference type="InterPro" id="IPR036396">
    <property type="entry name" value="Cyt_P450_sf"/>
</dbReference>
<dbReference type="OrthoDB" id="1470350at2759"/>
<evidence type="ECO:0000256" key="3">
    <source>
        <dbReference type="ARBA" id="ARBA00023004"/>
    </source>
</evidence>
<dbReference type="GO" id="GO:0020037">
    <property type="term" value="F:heme binding"/>
    <property type="evidence" value="ECO:0007669"/>
    <property type="project" value="InterPro"/>
</dbReference>
<name>A0A0J8DVT2_BETVV</name>
<protein>
    <recommendedName>
        <fullName evidence="6">Cytochrome P450</fullName>
    </recommendedName>
</protein>
<reference evidence="4 5" key="1">
    <citation type="journal article" date="2014" name="Nature">
        <title>The genome of the recently domesticated crop plant sugar beet (Beta vulgaris).</title>
        <authorList>
            <person name="Dohm J.C."/>
            <person name="Minoche A.E."/>
            <person name="Holtgrawe D."/>
            <person name="Capella-Gutierrez S."/>
            <person name="Zakrzewski F."/>
            <person name="Tafer H."/>
            <person name="Rupp O."/>
            <person name="Sorensen T.R."/>
            <person name="Stracke R."/>
            <person name="Reinhardt R."/>
            <person name="Goesmann A."/>
            <person name="Kraft T."/>
            <person name="Schulz B."/>
            <person name="Stadler P.F."/>
            <person name="Schmidt T."/>
            <person name="Gabaldon T."/>
            <person name="Lehrach H."/>
            <person name="Weisshaar B."/>
            <person name="Himmelbauer H."/>
        </authorList>
    </citation>
    <scope>NUCLEOTIDE SEQUENCE [LARGE SCALE GENOMIC DNA]</scope>
    <source>
        <tissue evidence="4">Taproot</tissue>
    </source>
</reference>
<evidence type="ECO:0000256" key="1">
    <source>
        <dbReference type="ARBA" id="ARBA00010617"/>
    </source>
</evidence>
<dbReference type="EMBL" id="KQ090632">
    <property type="protein sequence ID" value="KMS94970.1"/>
    <property type="molecule type" value="Genomic_DNA"/>
</dbReference>
<sequence length="226" mass="25947">MLVHLGSTPSCVVSSASAAREILKTHDVFFSNRSQSRIMCKIIYDGKDIVFSPYGEYWRQIRSICVLQLLSTKKVKSFRNVREEEVNLVIEMIKSSGESPVNMSEIFMTFSSDVLCKTAFGKKYPAEVETTFKKLLKEYVQVMAVFSMGDFIPWLGWIDRLTGLERRVDKVAKGFDKFLEHVVQEHLDSKIEKREDEKDFVDILLDVQRENANALSMDSIKAIVLE</sequence>
<dbReference type="GO" id="GO:0016705">
    <property type="term" value="F:oxidoreductase activity, acting on paired donors, with incorporation or reduction of molecular oxygen"/>
    <property type="evidence" value="ECO:0007669"/>
    <property type="project" value="InterPro"/>
</dbReference>
<dbReference type="AlphaFoldDB" id="A0A0J8DVT2"/>
<dbReference type="Gene3D" id="1.10.630.10">
    <property type="entry name" value="Cytochrome P450"/>
    <property type="match status" value="1"/>
</dbReference>
<evidence type="ECO:0008006" key="6">
    <source>
        <dbReference type="Google" id="ProtNLM"/>
    </source>
</evidence>
<keyword evidence="5" id="KW-1185">Reference proteome</keyword>
<dbReference type="Proteomes" id="UP000035740">
    <property type="component" value="Unassembled WGS sequence"/>
</dbReference>
<dbReference type="OMA" id="GEAENDH"/>
<dbReference type="InterPro" id="IPR001128">
    <property type="entry name" value="Cyt_P450"/>
</dbReference>
<dbReference type="GO" id="GO:0004497">
    <property type="term" value="F:monooxygenase activity"/>
    <property type="evidence" value="ECO:0007669"/>
    <property type="project" value="InterPro"/>
</dbReference>
<dbReference type="Pfam" id="PF00067">
    <property type="entry name" value="p450"/>
    <property type="match status" value="1"/>
</dbReference>
<accession>A0A0J8DVT2</accession>
<evidence type="ECO:0000313" key="5">
    <source>
        <dbReference type="Proteomes" id="UP000035740"/>
    </source>
</evidence>
<dbReference type="PANTHER" id="PTHR47955:SF15">
    <property type="entry name" value="CYTOCHROME P450 71A2-LIKE"/>
    <property type="match status" value="1"/>
</dbReference>
<dbReference type="GO" id="GO:0005506">
    <property type="term" value="F:iron ion binding"/>
    <property type="evidence" value="ECO:0007669"/>
    <property type="project" value="InterPro"/>
</dbReference>
<proteinExistence type="inferred from homology"/>
<evidence type="ECO:0000313" key="4">
    <source>
        <dbReference type="EMBL" id="KMS94970.1"/>
    </source>
</evidence>
<dbReference type="Gramene" id="KMS94970">
    <property type="protein sequence ID" value="KMS94970"/>
    <property type="gene ID" value="BVRB_013650"/>
</dbReference>
<dbReference type="PANTHER" id="PTHR47955">
    <property type="entry name" value="CYTOCHROME P450 FAMILY 71 PROTEIN"/>
    <property type="match status" value="1"/>
</dbReference>